<dbReference type="PANTHER" id="PTHR10887">
    <property type="entry name" value="DNA2/NAM7 HELICASE FAMILY"/>
    <property type="match status" value="1"/>
</dbReference>
<keyword evidence="2" id="KW-0378">Hydrolase</keyword>
<dbReference type="OMA" id="RIFWENE"/>
<keyword evidence="3" id="KW-0347">Helicase</keyword>
<evidence type="ECO:0000313" key="7">
    <source>
        <dbReference type="EMBL" id="CDP20756.1"/>
    </source>
</evidence>
<dbReference type="InterPro" id="IPR047187">
    <property type="entry name" value="SF1_C_Upf1"/>
</dbReference>
<dbReference type="OrthoDB" id="6513042at2759"/>
<dbReference type="GO" id="GO:0005694">
    <property type="term" value="C:chromosome"/>
    <property type="evidence" value="ECO:0007669"/>
    <property type="project" value="UniProtKB-ARBA"/>
</dbReference>
<dbReference type="PANTHER" id="PTHR10887:SF515">
    <property type="entry name" value="P-LOOP CONTAINING NUCLEOSIDE TRIPHOSPHATE HYDROLASES SUPERFAMILY PROTEIN"/>
    <property type="match status" value="1"/>
</dbReference>
<dbReference type="Gramene" id="CDP20756">
    <property type="protein sequence ID" value="CDP20756"/>
    <property type="gene ID" value="GSCOC_T00006904001"/>
</dbReference>
<evidence type="ECO:0000256" key="1">
    <source>
        <dbReference type="ARBA" id="ARBA00022741"/>
    </source>
</evidence>
<evidence type="ECO:0000313" key="8">
    <source>
        <dbReference type="Proteomes" id="UP000295252"/>
    </source>
</evidence>
<dbReference type="EMBL" id="HG740784">
    <property type="protein sequence ID" value="CDP20756.1"/>
    <property type="molecule type" value="Genomic_DNA"/>
</dbReference>
<dbReference type="GO" id="GO:0004386">
    <property type="term" value="F:helicase activity"/>
    <property type="evidence" value="ECO:0007669"/>
    <property type="project" value="UniProtKB-KW"/>
</dbReference>
<evidence type="ECO:0000256" key="2">
    <source>
        <dbReference type="ARBA" id="ARBA00022801"/>
    </source>
</evidence>
<feature type="domain" description="DNA2/NAM7 helicase-like C-terminal" evidence="6">
    <location>
        <begin position="376"/>
        <end position="572"/>
    </location>
</feature>
<proteinExistence type="predicted"/>
<organism evidence="7 8">
    <name type="scientific">Coffea canephora</name>
    <name type="common">Robusta coffee</name>
    <dbReference type="NCBI Taxonomy" id="49390"/>
    <lineage>
        <taxon>Eukaryota</taxon>
        <taxon>Viridiplantae</taxon>
        <taxon>Streptophyta</taxon>
        <taxon>Embryophyta</taxon>
        <taxon>Tracheophyta</taxon>
        <taxon>Spermatophyta</taxon>
        <taxon>Magnoliopsida</taxon>
        <taxon>eudicotyledons</taxon>
        <taxon>Gunneridae</taxon>
        <taxon>Pentapetalae</taxon>
        <taxon>asterids</taxon>
        <taxon>lamiids</taxon>
        <taxon>Gentianales</taxon>
        <taxon>Rubiaceae</taxon>
        <taxon>Ixoroideae</taxon>
        <taxon>Gardenieae complex</taxon>
        <taxon>Bertiereae - Coffeeae clade</taxon>
        <taxon>Coffeeae</taxon>
        <taxon>Coffea</taxon>
    </lineage>
</organism>
<reference evidence="8" key="1">
    <citation type="journal article" date="2014" name="Science">
        <title>The coffee genome provides insight into the convergent evolution of caffeine biosynthesis.</title>
        <authorList>
            <person name="Denoeud F."/>
            <person name="Carretero-Paulet L."/>
            <person name="Dereeper A."/>
            <person name="Droc G."/>
            <person name="Guyot R."/>
            <person name="Pietrella M."/>
            <person name="Zheng C."/>
            <person name="Alberti A."/>
            <person name="Anthony F."/>
            <person name="Aprea G."/>
            <person name="Aury J.M."/>
            <person name="Bento P."/>
            <person name="Bernard M."/>
            <person name="Bocs S."/>
            <person name="Campa C."/>
            <person name="Cenci A."/>
            <person name="Combes M.C."/>
            <person name="Crouzillat D."/>
            <person name="Da Silva C."/>
            <person name="Daddiego L."/>
            <person name="De Bellis F."/>
            <person name="Dussert S."/>
            <person name="Garsmeur O."/>
            <person name="Gayraud T."/>
            <person name="Guignon V."/>
            <person name="Jahn K."/>
            <person name="Jamilloux V."/>
            <person name="Joet T."/>
            <person name="Labadie K."/>
            <person name="Lan T."/>
            <person name="Leclercq J."/>
            <person name="Lepelley M."/>
            <person name="Leroy T."/>
            <person name="Li L.T."/>
            <person name="Librado P."/>
            <person name="Lopez L."/>
            <person name="Munoz A."/>
            <person name="Noel B."/>
            <person name="Pallavicini A."/>
            <person name="Perrotta G."/>
            <person name="Poncet V."/>
            <person name="Pot D."/>
            <person name="Priyono X."/>
            <person name="Rigoreau M."/>
            <person name="Rouard M."/>
            <person name="Rozas J."/>
            <person name="Tranchant-Dubreuil C."/>
            <person name="VanBuren R."/>
            <person name="Zhang Q."/>
            <person name="Andrade A.C."/>
            <person name="Argout X."/>
            <person name="Bertrand B."/>
            <person name="de Kochko A."/>
            <person name="Graziosi G."/>
            <person name="Henry R.J."/>
            <person name="Jayarama X."/>
            <person name="Ming R."/>
            <person name="Nagai C."/>
            <person name="Rounsley S."/>
            <person name="Sankoff D."/>
            <person name="Giuliano G."/>
            <person name="Albert V.A."/>
            <person name="Wincker P."/>
            <person name="Lashermes P."/>
        </authorList>
    </citation>
    <scope>NUCLEOTIDE SEQUENCE [LARGE SCALE GENOMIC DNA]</scope>
    <source>
        <strain evidence="8">cv. DH200-94</strain>
    </source>
</reference>
<evidence type="ECO:0000259" key="5">
    <source>
        <dbReference type="Pfam" id="PF13086"/>
    </source>
</evidence>
<protein>
    <submittedName>
        <fullName evidence="7">DH200=94 genomic scaffold, scaffold_1700</fullName>
    </submittedName>
</protein>
<dbReference type="AlphaFoldDB" id="A0A068VJ85"/>
<dbReference type="GO" id="GO:0005524">
    <property type="term" value="F:ATP binding"/>
    <property type="evidence" value="ECO:0007669"/>
    <property type="project" value="UniProtKB-KW"/>
</dbReference>
<dbReference type="Pfam" id="PF13086">
    <property type="entry name" value="AAA_11"/>
    <property type="match status" value="1"/>
</dbReference>
<evidence type="ECO:0000256" key="4">
    <source>
        <dbReference type="ARBA" id="ARBA00022840"/>
    </source>
</evidence>
<dbReference type="Proteomes" id="UP000295252">
    <property type="component" value="Unassembled WGS sequence"/>
</dbReference>
<dbReference type="SUPFAM" id="SSF52540">
    <property type="entry name" value="P-loop containing nucleoside triphosphate hydrolases"/>
    <property type="match status" value="1"/>
</dbReference>
<name>A0A068VJ85_COFCA</name>
<feature type="domain" description="DNA2/NAM7 helicase helicase" evidence="5">
    <location>
        <begin position="36"/>
        <end position="368"/>
    </location>
</feature>
<dbReference type="InParanoid" id="A0A068VJ85"/>
<dbReference type="InterPro" id="IPR041677">
    <property type="entry name" value="DNA2/NAM7_AAA_11"/>
</dbReference>
<gene>
    <name evidence="7" type="ORF">GSCOC_T00006904001</name>
</gene>
<dbReference type="CDD" id="cd18808">
    <property type="entry name" value="SF1_C_Upf1"/>
    <property type="match status" value="1"/>
</dbReference>
<dbReference type="STRING" id="49390.A0A068VJ85"/>
<dbReference type="GO" id="GO:0016787">
    <property type="term" value="F:hydrolase activity"/>
    <property type="evidence" value="ECO:0007669"/>
    <property type="project" value="UniProtKB-KW"/>
</dbReference>
<dbReference type="PhylomeDB" id="A0A068VJ85"/>
<dbReference type="InterPro" id="IPR045055">
    <property type="entry name" value="DNA2/NAM7-like"/>
</dbReference>
<dbReference type="Pfam" id="PF13087">
    <property type="entry name" value="AAA_12"/>
    <property type="match status" value="1"/>
</dbReference>
<keyword evidence="4" id="KW-0067">ATP-binding</keyword>
<dbReference type="Gene3D" id="3.40.50.300">
    <property type="entry name" value="P-loop containing nucleotide triphosphate hydrolases"/>
    <property type="match status" value="2"/>
</dbReference>
<sequence>MLIFAVVSQVEEQCDSCSVNHTGQLSESFGSDLYSQMNESQTEAIRASLHKMTCDRNSHIELIWGPPGTGKTKTVSQMLFILLRMNYRTLCCAPTNVAVKEVASRVVKLVKEAYAAESEKSDPFTPLGDIILFGNKDRLKVAPDIEDIYLDYRVKRLVECFAPSNGLKHCVRSMIDLLEHGASHYHIFLENELIKTKENKDEAPKDKPKFFLEFIRAGVKAILPSLRRCLITFCTHVARSFVAKQNFENMVHLIYLLESLEKELFEKSKCLFVLKTVHSTLENLGIPAVVNEESIRELCFQMATLVFCTASTSYKLHRTNVEPLKVLVIDEAAQLKECESLIPLQLPGLKHAILVGDECQLPASVNSKISANAAFGRSLFERLSSLGQPKHLLNIQYRMHPSISCFPNSIFYTDKIMDAPEVRSKKHERCFLREKMFGPYSFINVPGGNEDGDGDDYSLRNIVEAAVVVKIVQKLYKGMSRLPTWNGSDTSLSVGVISPYAAQVALVQEKLRHKFENLDNFVVTVKSIDGYQGGEQDIVLLSTVRANNKGSIGFLSSPQRTNVALTRARYFFSYITARNFSLIFNFKYAEIEFLVPC</sequence>
<keyword evidence="8" id="KW-1185">Reference proteome</keyword>
<dbReference type="InterPro" id="IPR041679">
    <property type="entry name" value="DNA2/NAM7-like_C"/>
</dbReference>
<evidence type="ECO:0000259" key="6">
    <source>
        <dbReference type="Pfam" id="PF13087"/>
    </source>
</evidence>
<evidence type="ECO:0000256" key="3">
    <source>
        <dbReference type="ARBA" id="ARBA00022806"/>
    </source>
</evidence>
<keyword evidence="1" id="KW-0547">Nucleotide-binding</keyword>
<dbReference type="FunFam" id="3.40.50.300:FF:000326">
    <property type="entry name" value="P-loop containing nucleoside triphosphate hydrolase"/>
    <property type="match status" value="1"/>
</dbReference>
<accession>A0A068VJ85</accession>
<dbReference type="InterPro" id="IPR027417">
    <property type="entry name" value="P-loop_NTPase"/>
</dbReference>